<organism evidence="3 4">
    <name type="scientific">Candidatus Woykebacteria bacterium RIFCSPLOWO2_01_FULL_41_12</name>
    <dbReference type="NCBI Taxonomy" id="1802604"/>
    <lineage>
        <taxon>Bacteria</taxon>
        <taxon>Candidatus Woykeibacteriota</taxon>
    </lineage>
</organism>
<evidence type="ECO:0000256" key="1">
    <source>
        <dbReference type="SAM" id="MobiDB-lite"/>
    </source>
</evidence>
<dbReference type="AlphaFoldDB" id="A0A1G1WYV0"/>
<feature type="compositionally biased region" description="Low complexity" evidence="1">
    <location>
        <begin position="1"/>
        <end position="18"/>
    </location>
</feature>
<dbReference type="Pfam" id="PF13473">
    <property type="entry name" value="Cupredoxin_1"/>
    <property type="match status" value="1"/>
</dbReference>
<protein>
    <recommendedName>
        <fullName evidence="2">EfeO-type cupredoxin-like domain-containing protein</fullName>
    </recommendedName>
</protein>
<feature type="domain" description="EfeO-type cupredoxin-like" evidence="2">
    <location>
        <begin position="19"/>
        <end position="114"/>
    </location>
</feature>
<evidence type="ECO:0000259" key="2">
    <source>
        <dbReference type="Pfam" id="PF13473"/>
    </source>
</evidence>
<evidence type="ECO:0000313" key="4">
    <source>
        <dbReference type="Proteomes" id="UP000179279"/>
    </source>
</evidence>
<dbReference type="Proteomes" id="UP000179279">
    <property type="component" value="Unassembled WGS sequence"/>
</dbReference>
<feature type="non-terminal residue" evidence="3">
    <location>
        <position position="1"/>
    </location>
</feature>
<dbReference type="EMBL" id="MHDA01000001">
    <property type="protein sequence ID" value="OGY32909.1"/>
    <property type="molecule type" value="Genomic_DNA"/>
</dbReference>
<accession>A0A1G1WYV0</accession>
<dbReference type="InterPro" id="IPR028096">
    <property type="entry name" value="EfeO_Cupredoxin"/>
</dbReference>
<gene>
    <name evidence="3" type="ORF">A3A57_00440</name>
</gene>
<proteinExistence type="predicted"/>
<dbReference type="InterPro" id="IPR008972">
    <property type="entry name" value="Cupredoxin"/>
</dbReference>
<dbReference type="SUPFAM" id="SSF49503">
    <property type="entry name" value="Cupredoxins"/>
    <property type="match status" value="1"/>
</dbReference>
<comment type="caution">
    <text evidence="3">The sequence shown here is derived from an EMBL/GenBank/DDBJ whole genome shotgun (WGS) entry which is preliminary data.</text>
</comment>
<dbReference type="Gene3D" id="2.60.40.420">
    <property type="entry name" value="Cupredoxins - blue copper proteins"/>
    <property type="match status" value="1"/>
</dbReference>
<evidence type="ECO:0000313" key="3">
    <source>
        <dbReference type="EMBL" id="OGY32909.1"/>
    </source>
</evidence>
<name>A0A1G1WYV0_9BACT</name>
<reference evidence="3 4" key="1">
    <citation type="journal article" date="2016" name="Nat. Commun.">
        <title>Thousands of microbial genomes shed light on interconnected biogeochemical processes in an aquifer system.</title>
        <authorList>
            <person name="Anantharaman K."/>
            <person name="Brown C.T."/>
            <person name="Hug L.A."/>
            <person name="Sharon I."/>
            <person name="Castelle C.J."/>
            <person name="Probst A.J."/>
            <person name="Thomas B.C."/>
            <person name="Singh A."/>
            <person name="Wilkins M.J."/>
            <person name="Karaoz U."/>
            <person name="Brodie E.L."/>
            <person name="Williams K.H."/>
            <person name="Hubbard S.S."/>
            <person name="Banfield J.F."/>
        </authorList>
    </citation>
    <scope>NUCLEOTIDE SEQUENCE [LARGE SCALE GENOMIC DNA]</scope>
</reference>
<feature type="region of interest" description="Disordered" evidence="1">
    <location>
        <begin position="1"/>
        <end position="42"/>
    </location>
</feature>
<sequence length="115" mass="11798">TPTVTSTPSTSSAEPVTEGETQSKITITFDGSGFSPSSTTVKSGGNITWVNSSSQDVEIGANPHPIHTGNKEVSGGEFTLKLTPGQSKTVTVTKVGTFGYHNHLSSSQGGSITVE</sequence>